<accession>A0A495M163</accession>
<comment type="caution">
    <text evidence="3">The sequence shown here is derived from an EMBL/GenBank/DDBJ whole genome shotgun (WGS) entry which is preliminary data.</text>
</comment>
<keyword evidence="1" id="KW-1133">Transmembrane helix</keyword>
<keyword evidence="4" id="KW-1185">Reference proteome</keyword>
<feature type="transmembrane region" description="Helical" evidence="1">
    <location>
        <begin position="39"/>
        <end position="58"/>
    </location>
</feature>
<dbReference type="Proteomes" id="UP000277579">
    <property type="component" value="Unassembled WGS sequence"/>
</dbReference>
<keyword evidence="1" id="KW-0812">Transmembrane</keyword>
<evidence type="ECO:0000313" key="4">
    <source>
        <dbReference type="Proteomes" id="UP000277579"/>
    </source>
</evidence>
<evidence type="ECO:0000313" key="3">
    <source>
        <dbReference type="EMBL" id="RKS19135.1"/>
    </source>
</evidence>
<dbReference type="EMBL" id="RBLC01000005">
    <property type="protein sequence ID" value="RKS19135.1"/>
    <property type="molecule type" value="Genomic_DNA"/>
</dbReference>
<gene>
    <name evidence="3" type="ORF">CLV94_3086</name>
</gene>
<evidence type="ECO:0000256" key="2">
    <source>
        <dbReference type="SAM" id="SignalP"/>
    </source>
</evidence>
<keyword evidence="2" id="KW-0732">Signal</keyword>
<keyword evidence="1" id="KW-0472">Membrane</keyword>
<organism evidence="3 4">
    <name type="scientific">Flavobacterium endophyticum</name>
    <dbReference type="NCBI Taxonomy" id="1540163"/>
    <lineage>
        <taxon>Bacteria</taxon>
        <taxon>Pseudomonadati</taxon>
        <taxon>Bacteroidota</taxon>
        <taxon>Flavobacteriia</taxon>
        <taxon>Flavobacteriales</taxon>
        <taxon>Flavobacteriaceae</taxon>
        <taxon>Flavobacterium</taxon>
    </lineage>
</organism>
<dbReference type="AlphaFoldDB" id="A0A495M163"/>
<protein>
    <recommendedName>
        <fullName evidence="5">Secreted protein with PEP-CTERM sorting signal</fullName>
    </recommendedName>
</protein>
<evidence type="ECO:0000256" key="1">
    <source>
        <dbReference type="SAM" id="Phobius"/>
    </source>
</evidence>
<evidence type="ECO:0008006" key="5">
    <source>
        <dbReference type="Google" id="ProtNLM"/>
    </source>
</evidence>
<proteinExistence type="predicted"/>
<dbReference type="OrthoDB" id="1375681at2"/>
<feature type="signal peptide" evidence="2">
    <location>
        <begin position="1"/>
        <end position="23"/>
    </location>
</feature>
<reference evidence="3 4" key="1">
    <citation type="submission" date="2018-10" db="EMBL/GenBank/DDBJ databases">
        <title>Genomic Encyclopedia of Archaeal and Bacterial Type Strains, Phase II (KMG-II): from individual species to whole genera.</title>
        <authorList>
            <person name="Goeker M."/>
        </authorList>
    </citation>
    <scope>NUCLEOTIDE SEQUENCE [LARGE SCALE GENOMIC DNA]</scope>
    <source>
        <strain evidence="3 4">DSM 29537</strain>
    </source>
</reference>
<dbReference type="RefSeq" id="WP_121377367.1">
    <property type="nucleotide sequence ID" value="NZ_RBLC01000005.1"/>
</dbReference>
<sequence>MKIKIKTLFLILMLTAGFQNASAQEDFDDDTQDVPSAPINDYIIPMLLAGVFLGYKLMRSKTKEA</sequence>
<name>A0A495M163_9FLAO</name>
<feature type="chain" id="PRO_5019861235" description="Secreted protein with PEP-CTERM sorting signal" evidence="2">
    <location>
        <begin position="24"/>
        <end position="65"/>
    </location>
</feature>